<accession>A0A1U7HNE3</accession>
<dbReference type="AlphaFoldDB" id="A0A1U7HNE3"/>
<sequence length="270" mass="31067">MTEVEMANWRRQQGFHIISHRDRYWERIRPGFYQPVHLLARLSAEQATKPTQWCWGYRAALSETDRAISNGSIPVHVLSDLHNYDLQNFSSNRRHNLRRCQKRVKIIELTNSEILQHQGYEVVSSAVKRTQYLKVPSQQEYIANLTNYIDPQHRLVLAGIIGDQLGGYISGYAVDGVAYFENLYIATEALTTNINSGLVYEFVQVCRRSGKIHEVVNGLHSREDQALCVYKESIGFPVKHIPARVALNSIAGNLIRQHYPHIYYRLTGSE</sequence>
<dbReference type="EMBL" id="MRCC01000011">
    <property type="protein sequence ID" value="OKH25120.1"/>
    <property type="molecule type" value="Genomic_DNA"/>
</dbReference>
<name>A0A1U7HNE3_9CHRO</name>
<dbReference type="InterPro" id="IPR016181">
    <property type="entry name" value="Acyl_CoA_acyltransferase"/>
</dbReference>
<dbReference type="Proteomes" id="UP000185984">
    <property type="component" value="Unassembled WGS sequence"/>
</dbReference>
<gene>
    <name evidence="1" type="ORF">NIES1031_14645</name>
</gene>
<keyword evidence="2" id="KW-1185">Reference proteome</keyword>
<proteinExistence type="predicted"/>
<organism evidence="1 2">
    <name type="scientific">Chroogloeocystis siderophila 5.2 s.c.1</name>
    <dbReference type="NCBI Taxonomy" id="247279"/>
    <lineage>
        <taxon>Bacteria</taxon>
        <taxon>Bacillati</taxon>
        <taxon>Cyanobacteriota</taxon>
        <taxon>Cyanophyceae</taxon>
        <taxon>Oscillatoriophycideae</taxon>
        <taxon>Chroococcales</taxon>
        <taxon>Chroococcaceae</taxon>
        <taxon>Chroogloeocystis</taxon>
    </lineage>
</organism>
<comment type="caution">
    <text evidence="1">The sequence shown here is derived from an EMBL/GenBank/DDBJ whole genome shotgun (WGS) entry which is preliminary data.</text>
</comment>
<dbReference type="OrthoDB" id="480453at2"/>
<evidence type="ECO:0000313" key="2">
    <source>
        <dbReference type="Proteomes" id="UP000185984"/>
    </source>
</evidence>
<evidence type="ECO:0000313" key="1">
    <source>
        <dbReference type="EMBL" id="OKH25120.1"/>
    </source>
</evidence>
<reference evidence="1 2" key="1">
    <citation type="submission" date="2016-11" db="EMBL/GenBank/DDBJ databases">
        <title>Draft Genome Sequences of Nine Cyanobacterial Strains from Diverse Habitats.</title>
        <authorList>
            <person name="Zhu T."/>
            <person name="Hou S."/>
            <person name="Lu X."/>
            <person name="Hess W.R."/>
        </authorList>
    </citation>
    <scope>NUCLEOTIDE SEQUENCE [LARGE SCALE GENOMIC DNA]</scope>
    <source>
        <strain evidence="1 2">5.2 s.c.1</strain>
    </source>
</reference>
<dbReference type="SUPFAM" id="SSF55729">
    <property type="entry name" value="Acyl-CoA N-acyltransferases (Nat)"/>
    <property type="match status" value="1"/>
</dbReference>
<protein>
    <submittedName>
        <fullName evidence="1">Uncharacterized protein</fullName>
    </submittedName>
</protein>